<protein>
    <submittedName>
        <fullName evidence="1">Uncharacterized protein</fullName>
    </submittedName>
</protein>
<name>A0A3N2CU20_9ACTN</name>
<accession>A0A3N2CU20</accession>
<keyword evidence="2" id="KW-1185">Reference proteome</keyword>
<evidence type="ECO:0000313" key="2">
    <source>
        <dbReference type="Proteomes" id="UP000281738"/>
    </source>
</evidence>
<reference evidence="1 2" key="1">
    <citation type="submission" date="2018-11" db="EMBL/GenBank/DDBJ databases">
        <title>Sequencing the genomes of 1000 actinobacteria strains.</title>
        <authorList>
            <person name="Klenk H.-P."/>
        </authorList>
    </citation>
    <scope>NUCLEOTIDE SEQUENCE [LARGE SCALE GENOMIC DNA]</scope>
    <source>
        <strain evidence="1 2">DSM 12652</strain>
    </source>
</reference>
<sequence>MLEDFYRDAYPRSDGWAPAQRPHGAGMCLVNRTDDEFTQVLEVYPHAGYQVAGKPGRRLVVLSRTEQAPEHPCGHALAWVDRTLLR</sequence>
<dbReference type="AlphaFoldDB" id="A0A3N2CU20"/>
<comment type="caution">
    <text evidence="1">The sequence shown here is derived from an EMBL/GenBank/DDBJ whole genome shotgun (WGS) entry which is preliminary data.</text>
</comment>
<evidence type="ECO:0000313" key="1">
    <source>
        <dbReference type="EMBL" id="ROR91033.1"/>
    </source>
</evidence>
<dbReference type="Proteomes" id="UP000281738">
    <property type="component" value="Unassembled WGS sequence"/>
</dbReference>
<gene>
    <name evidence="1" type="ORF">EDD33_1893</name>
</gene>
<dbReference type="EMBL" id="RKHO01000001">
    <property type="protein sequence ID" value="ROR91033.1"/>
    <property type="molecule type" value="Genomic_DNA"/>
</dbReference>
<organism evidence="1 2">
    <name type="scientific">Nocardioides aurantiacus</name>
    <dbReference type="NCBI Taxonomy" id="86796"/>
    <lineage>
        <taxon>Bacteria</taxon>
        <taxon>Bacillati</taxon>
        <taxon>Actinomycetota</taxon>
        <taxon>Actinomycetes</taxon>
        <taxon>Propionibacteriales</taxon>
        <taxon>Nocardioidaceae</taxon>
        <taxon>Nocardioides</taxon>
    </lineage>
</organism>
<proteinExistence type="predicted"/>